<sequence length="87" mass="10142">MDAFEYDADKSRTNLEKHGIDFHAAQALWNDPGGVEIQANSETEPRFIFIGRIENKHWSAVFTYRGKNIRLISVRRSRAKEIELYES</sequence>
<proteinExistence type="predicted"/>
<protein>
    <submittedName>
        <fullName evidence="1">Uncharacterized protein</fullName>
    </submittedName>
</protein>
<name>A0A450TXR5_9GAMM</name>
<gene>
    <name evidence="1" type="ORF">BECKFW1821C_GA0114237_105915</name>
</gene>
<dbReference type="Pfam" id="PF04365">
    <property type="entry name" value="BrnT_toxin"/>
    <property type="match status" value="1"/>
</dbReference>
<reference evidence="1" key="1">
    <citation type="submission" date="2019-02" db="EMBL/GenBank/DDBJ databases">
        <authorList>
            <person name="Gruber-Vodicka R. H."/>
            <person name="Seah K. B. B."/>
        </authorList>
    </citation>
    <scope>NUCLEOTIDE SEQUENCE</scope>
    <source>
        <strain evidence="1">BECK_BZ131</strain>
    </source>
</reference>
<organism evidence="1">
    <name type="scientific">Candidatus Kentrum sp. FW</name>
    <dbReference type="NCBI Taxonomy" id="2126338"/>
    <lineage>
        <taxon>Bacteria</taxon>
        <taxon>Pseudomonadati</taxon>
        <taxon>Pseudomonadota</taxon>
        <taxon>Gammaproteobacteria</taxon>
        <taxon>Candidatus Kentrum</taxon>
    </lineage>
</organism>
<accession>A0A450TXR5</accession>
<dbReference type="InterPro" id="IPR007460">
    <property type="entry name" value="BrnT_toxin"/>
</dbReference>
<dbReference type="Gene3D" id="3.10.450.530">
    <property type="entry name" value="Ribonuclease toxin, BrnT, of type II toxin-antitoxin system"/>
    <property type="match status" value="1"/>
</dbReference>
<dbReference type="AlphaFoldDB" id="A0A450TXR5"/>
<dbReference type="EMBL" id="CAADFE010000059">
    <property type="protein sequence ID" value="VFJ74227.1"/>
    <property type="molecule type" value="Genomic_DNA"/>
</dbReference>
<evidence type="ECO:0000313" key="1">
    <source>
        <dbReference type="EMBL" id="VFJ74227.1"/>
    </source>
</evidence>
<dbReference type="InterPro" id="IPR038573">
    <property type="entry name" value="BrnT_sf"/>
</dbReference>